<dbReference type="InterPro" id="IPR010899">
    <property type="entry name" value="UPF0344"/>
</dbReference>
<dbReference type="AlphaFoldDB" id="A0A5R9BU97"/>
<evidence type="ECO:0000256" key="2">
    <source>
        <dbReference type="ARBA" id="ARBA00022692"/>
    </source>
</evidence>
<dbReference type="OrthoDB" id="2248244at2"/>
<evidence type="ECO:0000256" key="3">
    <source>
        <dbReference type="ARBA" id="ARBA00022989"/>
    </source>
</evidence>
<dbReference type="EMBL" id="VBTH01000009">
    <property type="protein sequence ID" value="TLQ04179.1"/>
    <property type="molecule type" value="Genomic_DNA"/>
</dbReference>
<feature type="transmembrane region" description="Helical" evidence="5">
    <location>
        <begin position="36"/>
        <end position="58"/>
    </location>
</feature>
<accession>A0A5R9BU97</accession>
<comment type="caution">
    <text evidence="6">The sequence shown here is derived from an EMBL/GenBank/DDBJ whole genome shotgun (WGS) entry which is preliminary data.</text>
</comment>
<evidence type="ECO:0000256" key="4">
    <source>
        <dbReference type="ARBA" id="ARBA00023136"/>
    </source>
</evidence>
<dbReference type="RefSeq" id="WP_138474410.1">
    <property type="nucleotide sequence ID" value="NZ_VBTH01000009.1"/>
</dbReference>
<gene>
    <name evidence="6" type="ORF">FEZ51_06130</name>
</gene>
<keyword evidence="1" id="KW-1003">Cell membrane</keyword>
<name>A0A5R9BU97_9LACO</name>
<protein>
    <submittedName>
        <fullName evidence="6">DUF1516 family protein</fullName>
    </submittedName>
</protein>
<feature type="transmembrane region" description="Helical" evidence="5">
    <location>
        <begin position="95"/>
        <end position="113"/>
    </location>
</feature>
<feature type="transmembrane region" description="Helical" evidence="5">
    <location>
        <begin position="6"/>
        <end position="24"/>
    </location>
</feature>
<proteinExistence type="predicted"/>
<evidence type="ECO:0000313" key="7">
    <source>
        <dbReference type="Proteomes" id="UP000305541"/>
    </source>
</evidence>
<sequence length="118" mass="13529">MSTSSFIHIILWLLIGLICSYGLIIDQFQQTLIAQYTARVLDIALIISGLLMVVHTVAMSPLLVWLHFILEIMTIGLFDFLLTYKRKQRMLKNKFALLILFFFGVATILGLVVEYQYG</sequence>
<keyword evidence="3 5" id="KW-1133">Transmembrane helix</keyword>
<reference evidence="6 7" key="1">
    <citation type="submission" date="2019-05" db="EMBL/GenBank/DDBJ databases">
        <title>The metagenome of a microbial culture collection derived from dairy environment covers the genomic content of the human microbiome.</title>
        <authorList>
            <person name="Roder T."/>
            <person name="Wuthrich D."/>
            <person name="Sattari Z."/>
            <person name="Von Ah U."/>
            <person name="Bar C."/>
            <person name="Ronchi F."/>
            <person name="Macpherson A.J."/>
            <person name="Ganal-Vonarburg S.C."/>
            <person name="Bruggmann R."/>
            <person name="Vergeres G."/>
        </authorList>
    </citation>
    <scope>NUCLEOTIDE SEQUENCE [LARGE SCALE GENOMIC DNA]</scope>
    <source>
        <strain evidence="6 7">FAM 18815</strain>
    </source>
</reference>
<dbReference type="Pfam" id="PF07457">
    <property type="entry name" value="DUF1516"/>
    <property type="match status" value="1"/>
</dbReference>
<keyword evidence="2 5" id="KW-0812">Transmembrane</keyword>
<organism evidence="6 7">
    <name type="scientific">Pediococcus stilesii</name>
    <dbReference type="NCBI Taxonomy" id="331679"/>
    <lineage>
        <taxon>Bacteria</taxon>
        <taxon>Bacillati</taxon>
        <taxon>Bacillota</taxon>
        <taxon>Bacilli</taxon>
        <taxon>Lactobacillales</taxon>
        <taxon>Lactobacillaceae</taxon>
        <taxon>Pediococcus</taxon>
    </lineage>
</organism>
<keyword evidence="4 5" id="KW-0472">Membrane</keyword>
<evidence type="ECO:0000256" key="1">
    <source>
        <dbReference type="ARBA" id="ARBA00022475"/>
    </source>
</evidence>
<dbReference type="Proteomes" id="UP000305541">
    <property type="component" value="Unassembled WGS sequence"/>
</dbReference>
<evidence type="ECO:0000313" key="6">
    <source>
        <dbReference type="EMBL" id="TLQ04179.1"/>
    </source>
</evidence>
<feature type="transmembrane region" description="Helical" evidence="5">
    <location>
        <begin position="64"/>
        <end position="83"/>
    </location>
</feature>
<evidence type="ECO:0000256" key="5">
    <source>
        <dbReference type="SAM" id="Phobius"/>
    </source>
</evidence>